<proteinExistence type="predicted"/>
<dbReference type="EnsemblMetazoa" id="XM_050646343.1">
    <property type="protein sequence ID" value="XP_050502300.1"/>
    <property type="gene ID" value="LOC114328885"/>
</dbReference>
<dbReference type="Proteomes" id="UP001652700">
    <property type="component" value="Unplaced"/>
</dbReference>
<evidence type="ECO:0000313" key="5">
    <source>
        <dbReference type="RefSeq" id="XP_028133661.1"/>
    </source>
</evidence>
<dbReference type="EnsemblMetazoa" id="XM_028277860.2">
    <property type="protein sequence ID" value="XP_028133661.1"/>
    <property type="gene ID" value="LOC114328885"/>
</dbReference>
<name>A0A6P7FDA5_DIAVI</name>
<dbReference type="RefSeq" id="XP_028133661.1">
    <property type="nucleotide sequence ID" value="XM_028277860.1"/>
</dbReference>
<protein>
    <submittedName>
        <fullName evidence="5">Uncharacterized protein LOC114328885</fullName>
    </submittedName>
</protein>
<evidence type="ECO:0000256" key="1">
    <source>
        <dbReference type="SAM" id="MobiDB-lite"/>
    </source>
</evidence>
<keyword evidence="2" id="KW-0812">Transmembrane</keyword>
<dbReference type="AlphaFoldDB" id="A0A6P7FDA5"/>
<keyword evidence="2" id="KW-0472">Membrane</keyword>
<keyword evidence="4" id="KW-1185">Reference proteome</keyword>
<organism evidence="5">
    <name type="scientific">Diabrotica virgifera virgifera</name>
    <name type="common">western corn rootworm</name>
    <dbReference type="NCBI Taxonomy" id="50390"/>
    <lineage>
        <taxon>Eukaryota</taxon>
        <taxon>Metazoa</taxon>
        <taxon>Ecdysozoa</taxon>
        <taxon>Arthropoda</taxon>
        <taxon>Hexapoda</taxon>
        <taxon>Insecta</taxon>
        <taxon>Pterygota</taxon>
        <taxon>Neoptera</taxon>
        <taxon>Endopterygota</taxon>
        <taxon>Coleoptera</taxon>
        <taxon>Polyphaga</taxon>
        <taxon>Cucujiformia</taxon>
        <taxon>Chrysomeloidea</taxon>
        <taxon>Chrysomelidae</taxon>
        <taxon>Galerucinae</taxon>
        <taxon>Diabroticina</taxon>
        <taxon>Diabroticites</taxon>
        <taxon>Diabrotica</taxon>
    </lineage>
</organism>
<sequence>MGQSYSTYNTKRPNDSTKDPNCNITDNRIKNSESSKQTSSKKQHQISNAADACRPRNCPRTNEPLIRCTPKEPPCPETPTQVAQQAPQDCSQAEKEVPTKPTRVECPLRECPPKSSASLQPAKAEQYCPGSPKPAPIRPQGGPCGVPKAARRGLSTWAKLGLAAIALFSGFAMYNIYFRDDCEDTCTCGCKPKDDEC</sequence>
<dbReference type="KEGG" id="dvv:114328885"/>
<feature type="transmembrane region" description="Helical" evidence="2">
    <location>
        <begin position="157"/>
        <end position="178"/>
    </location>
</feature>
<keyword evidence="2" id="KW-1133">Transmembrane helix</keyword>
<feature type="region of interest" description="Disordered" evidence="1">
    <location>
        <begin position="1"/>
        <end position="82"/>
    </location>
</feature>
<feature type="compositionally biased region" description="Polar residues" evidence="1">
    <location>
        <begin position="1"/>
        <end position="11"/>
    </location>
</feature>
<evidence type="ECO:0000313" key="3">
    <source>
        <dbReference type="EnsemblMetazoa" id="XP_028133661.1"/>
    </source>
</evidence>
<reference evidence="3" key="2">
    <citation type="submission" date="2025-05" db="UniProtKB">
        <authorList>
            <consortium name="EnsemblMetazoa"/>
        </authorList>
    </citation>
    <scope>IDENTIFICATION</scope>
</reference>
<dbReference type="GeneID" id="114328885"/>
<accession>A0A6P7FDA5</accession>
<dbReference type="RefSeq" id="XP_050502300.1">
    <property type="nucleotide sequence ID" value="XM_050646343.1"/>
</dbReference>
<evidence type="ECO:0000313" key="4">
    <source>
        <dbReference type="Proteomes" id="UP001652700"/>
    </source>
</evidence>
<gene>
    <name evidence="5" type="primary">LOC114328885</name>
</gene>
<dbReference type="InParanoid" id="A0A6P7FDA5"/>
<reference evidence="5" key="1">
    <citation type="submission" date="2025-04" db="UniProtKB">
        <authorList>
            <consortium name="RefSeq"/>
        </authorList>
    </citation>
    <scope>IDENTIFICATION</scope>
    <source>
        <tissue evidence="5">Whole insect</tissue>
    </source>
</reference>
<evidence type="ECO:0000256" key="2">
    <source>
        <dbReference type="SAM" id="Phobius"/>
    </source>
</evidence>